<name>A0A5J4KT34_9CHLR</name>
<reference evidence="2 3" key="1">
    <citation type="submission" date="2019-10" db="EMBL/GenBank/DDBJ databases">
        <title>Dictyobacter vulcani sp. nov., within the class Ktedonobacteria, isolated from soil of volcanic Mt. Zao.</title>
        <authorList>
            <person name="Zheng Y."/>
            <person name="Wang C.M."/>
            <person name="Sakai Y."/>
            <person name="Abe K."/>
            <person name="Yokota A."/>
            <person name="Yabe S."/>
        </authorList>
    </citation>
    <scope>NUCLEOTIDE SEQUENCE [LARGE SCALE GENOMIC DNA]</scope>
    <source>
        <strain evidence="2 3">W12</strain>
    </source>
</reference>
<dbReference type="SUPFAM" id="SSF51430">
    <property type="entry name" value="NAD(P)-linked oxidoreductase"/>
    <property type="match status" value="1"/>
</dbReference>
<sequence length="96" mass="10520">MHYRTLGRTGLQVSEIGYGAWGIGQTGWVGANDEESLKALQKAIDLGLNFIDTALAMVMDIVKNWLARLCARMLTIVSMSQPRSPLKMDSGPRVPT</sequence>
<evidence type="ECO:0000313" key="3">
    <source>
        <dbReference type="Proteomes" id="UP000326912"/>
    </source>
</evidence>
<dbReference type="AlphaFoldDB" id="A0A5J4KT34"/>
<dbReference type="Proteomes" id="UP000326912">
    <property type="component" value="Unassembled WGS sequence"/>
</dbReference>
<dbReference type="InterPro" id="IPR036812">
    <property type="entry name" value="NAD(P)_OxRdtase_dom_sf"/>
</dbReference>
<dbReference type="PANTHER" id="PTHR43312">
    <property type="entry name" value="D-THREO-ALDOSE 1-DEHYDROGENASE"/>
    <property type="match status" value="1"/>
</dbReference>
<dbReference type="PANTHER" id="PTHR43312:SF1">
    <property type="entry name" value="NADP-DEPENDENT OXIDOREDUCTASE DOMAIN-CONTAINING PROTEIN"/>
    <property type="match status" value="1"/>
</dbReference>
<dbReference type="Gene3D" id="3.20.20.100">
    <property type="entry name" value="NADP-dependent oxidoreductase domain"/>
    <property type="match status" value="1"/>
</dbReference>
<proteinExistence type="predicted"/>
<evidence type="ECO:0000259" key="1">
    <source>
        <dbReference type="Pfam" id="PF00248"/>
    </source>
</evidence>
<feature type="domain" description="NADP-dependent oxidoreductase" evidence="1">
    <location>
        <begin position="15"/>
        <end position="69"/>
    </location>
</feature>
<gene>
    <name evidence="2" type="ORF">KDW_44840</name>
</gene>
<comment type="caution">
    <text evidence="2">The sequence shown here is derived from an EMBL/GenBank/DDBJ whole genome shotgun (WGS) entry which is preliminary data.</text>
</comment>
<organism evidence="2 3">
    <name type="scientific">Dictyobacter vulcani</name>
    <dbReference type="NCBI Taxonomy" id="2607529"/>
    <lineage>
        <taxon>Bacteria</taxon>
        <taxon>Bacillati</taxon>
        <taxon>Chloroflexota</taxon>
        <taxon>Ktedonobacteria</taxon>
        <taxon>Ktedonobacterales</taxon>
        <taxon>Dictyobacteraceae</taxon>
        <taxon>Dictyobacter</taxon>
    </lineage>
</organism>
<dbReference type="InterPro" id="IPR053135">
    <property type="entry name" value="AKR2_Oxidoreductase"/>
</dbReference>
<keyword evidence="3" id="KW-1185">Reference proteome</keyword>
<protein>
    <recommendedName>
        <fullName evidence="1">NADP-dependent oxidoreductase domain-containing protein</fullName>
    </recommendedName>
</protein>
<accession>A0A5J4KT34</accession>
<evidence type="ECO:0000313" key="2">
    <source>
        <dbReference type="EMBL" id="GER90322.1"/>
    </source>
</evidence>
<dbReference type="Pfam" id="PF00248">
    <property type="entry name" value="Aldo_ket_red"/>
    <property type="match status" value="1"/>
</dbReference>
<dbReference type="EMBL" id="BKZW01000002">
    <property type="protein sequence ID" value="GER90322.1"/>
    <property type="molecule type" value="Genomic_DNA"/>
</dbReference>
<dbReference type="InterPro" id="IPR023210">
    <property type="entry name" value="NADP_OxRdtase_dom"/>
</dbReference>